<keyword evidence="3" id="KW-1185">Reference proteome</keyword>
<proteinExistence type="predicted"/>
<evidence type="ECO:0008006" key="4">
    <source>
        <dbReference type="Google" id="ProtNLM"/>
    </source>
</evidence>
<dbReference type="STRING" id="1628148.BI198_02485"/>
<gene>
    <name evidence="2" type="ORF">BI198_02485</name>
</gene>
<reference evidence="3" key="1">
    <citation type="submission" date="2016-09" db="EMBL/GenBank/DDBJ databases">
        <authorList>
            <person name="Wan X."/>
            <person name="Hou S."/>
        </authorList>
    </citation>
    <scope>NUCLEOTIDE SEQUENCE [LARGE SCALE GENOMIC DNA]</scope>
    <source>
        <strain evidence="3">KH87</strain>
    </source>
</reference>
<name>A0A1E7Q9T6_9GAMM</name>
<evidence type="ECO:0000313" key="3">
    <source>
        <dbReference type="Proteomes" id="UP000242258"/>
    </source>
</evidence>
<dbReference type="Proteomes" id="UP000242258">
    <property type="component" value="Unassembled WGS sequence"/>
</dbReference>
<dbReference type="AlphaFoldDB" id="A0A1E7Q9T6"/>
<feature type="region of interest" description="Disordered" evidence="1">
    <location>
        <begin position="291"/>
        <end position="310"/>
    </location>
</feature>
<protein>
    <recommendedName>
        <fullName evidence="4">DUF3375 domain-containing protein</fullName>
    </recommendedName>
</protein>
<sequence length="413" mass="46884">MTSNLFSIGAERLALLGKHHKALMQGYVAGYVDEAAFSEIALKKLISARILWRPDEQQPLALRPLVSELIASMVADESRRQINADVAEKLEQIRNRVQAYRDAQYKGDYSVAELQLQRLTEQVYDLSGQFEEAIDSLWHRLNSDFGFVSSLDDKIRENERAQKQLRRLLDGLDLLDFNELIELAEGNNHLRKLLVSQLQNQLSSHHSSLLEVQKRLLELLAKFRQQQARSMLITNMAAFLRQHPKYQPADYANRSEVPVLFNQAAAIKPQAAIALDRASERQQLAELVRHLPRPSLTTQPQQQSGSGSMLQEDAAIIARQQALKVDVENFYLKVIDNAGTPGTTSTLSALDYLLEKQLAWDSEIWLYQIIAEHQALPVSEKQLFKITREEAAQSEMNNLLLIRDINIGLQITA</sequence>
<comment type="caution">
    <text evidence="2">The sequence shown here is derived from an EMBL/GenBank/DDBJ whole genome shotgun (WGS) entry which is preliminary data.</text>
</comment>
<evidence type="ECO:0000313" key="2">
    <source>
        <dbReference type="EMBL" id="OEY70900.1"/>
    </source>
</evidence>
<evidence type="ECO:0000256" key="1">
    <source>
        <dbReference type="SAM" id="MobiDB-lite"/>
    </source>
</evidence>
<dbReference type="EMBL" id="MKEK01000001">
    <property type="protein sequence ID" value="OEY70900.1"/>
    <property type="molecule type" value="Genomic_DNA"/>
</dbReference>
<organism evidence="2 3">
    <name type="scientific">Rheinheimera salexigens</name>
    <dbReference type="NCBI Taxonomy" id="1628148"/>
    <lineage>
        <taxon>Bacteria</taxon>
        <taxon>Pseudomonadati</taxon>
        <taxon>Pseudomonadota</taxon>
        <taxon>Gammaproteobacteria</taxon>
        <taxon>Chromatiales</taxon>
        <taxon>Chromatiaceae</taxon>
        <taxon>Rheinheimera</taxon>
    </lineage>
</organism>
<accession>A0A1E7Q9T6</accession>
<dbReference type="OrthoDB" id="8565078at2"/>
<feature type="compositionally biased region" description="Low complexity" evidence="1">
    <location>
        <begin position="294"/>
        <end position="310"/>
    </location>
</feature>